<protein>
    <submittedName>
        <fullName evidence="6">Glycine D-amino acid oxidase</fullName>
    </submittedName>
</protein>
<dbReference type="Proteomes" id="UP000051568">
    <property type="component" value="Unassembled WGS sequence"/>
</dbReference>
<dbReference type="GO" id="GO:0016491">
    <property type="term" value="F:oxidoreductase activity"/>
    <property type="evidence" value="ECO:0007669"/>
    <property type="project" value="UniProtKB-KW"/>
</dbReference>
<dbReference type="Pfam" id="PF01266">
    <property type="entry name" value="DAO"/>
    <property type="match status" value="1"/>
</dbReference>
<dbReference type="Gene3D" id="3.50.50.60">
    <property type="entry name" value="FAD/NAD(P)-binding domain"/>
    <property type="match status" value="1"/>
</dbReference>
<evidence type="ECO:0000256" key="4">
    <source>
        <dbReference type="ARBA" id="ARBA00023002"/>
    </source>
</evidence>
<evidence type="ECO:0000256" key="3">
    <source>
        <dbReference type="ARBA" id="ARBA00022630"/>
    </source>
</evidence>
<sequence>MKKIAIIGGGIVGATAAYLLSKQADYSVCLFDDEQGQATKAAAGIISPWLSKRRNQRWYTLAKDGAVFISQLAKETHMQSDTYIQSGTIITRKSKESLDELESLAQDRKKEAPLMGKIKRVTSDEIKQKIPLVTANLQGIYVSGGARIDGQKFVTHLLRLSEQNGVQVKHEKVALVDDQTIQFNGHLVHFDDIFLCAGHGINDLLAPLNYEVKVYPQKGQLIELRVPAYPDDRVSPVLMPESEKDFMPVGNGQLIIGATHENGPGTDLTFTQEAFQELLASAQRIDNHLSENDLVANRVGTRSFSDDFSPFFGRLPGSKHILVASGLGSSGLTTGPIVAKLVTSLLEHDDGFSNYQKPITTYISKKG</sequence>
<dbReference type="AlphaFoldDB" id="A0A0R2IVT4"/>
<evidence type="ECO:0000313" key="7">
    <source>
        <dbReference type="Proteomes" id="UP000051568"/>
    </source>
</evidence>
<dbReference type="InterPro" id="IPR006076">
    <property type="entry name" value="FAD-dep_OxRdtase"/>
</dbReference>
<dbReference type="GO" id="GO:0005737">
    <property type="term" value="C:cytoplasm"/>
    <property type="evidence" value="ECO:0007669"/>
    <property type="project" value="TreeGrafter"/>
</dbReference>
<evidence type="ECO:0000259" key="5">
    <source>
        <dbReference type="Pfam" id="PF01266"/>
    </source>
</evidence>
<name>A0A0R2IVT4_9LACO</name>
<dbReference type="EMBL" id="JQBR01000001">
    <property type="protein sequence ID" value="KRN67638.1"/>
    <property type="molecule type" value="Genomic_DNA"/>
</dbReference>
<comment type="cofactor">
    <cofactor evidence="1">
        <name>FAD</name>
        <dbReference type="ChEBI" id="CHEBI:57692"/>
    </cofactor>
</comment>
<dbReference type="OrthoDB" id="9805337at2"/>
<gene>
    <name evidence="6" type="ORF">IV80_GL000181</name>
</gene>
<dbReference type="PANTHER" id="PTHR13847">
    <property type="entry name" value="SARCOSINE DEHYDROGENASE-RELATED"/>
    <property type="match status" value="1"/>
</dbReference>
<dbReference type="SUPFAM" id="SSF51971">
    <property type="entry name" value="Nucleotide-binding domain"/>
    <property type="match status" value="1"/>
</dbReference>
<dbReference type="SUPFAM" id="SSF54373">
    <property type="entry name" value="FAD-linked reductases, C-terminal domain"/>
    <property type="match status" value="1"/>
</dbReference>
<feature type="domain" description="FAD dependent oxidoreductase" evidence="5">
    <location>
        <begin position="3"/>
        <end position="345"/>
    </location>
</feature>
<keyword evidence="7" id="KW-1185">Reference proteome</keyword>
<dbReference type="PANTHER" id="PTHR13847:SF286">
    <property type="entry name" value="D-AMINO ACID DEHYDROGENASE"/>
    <property type="match status" value="1"/>
</dbReference>
<reference evidence="6 7" key="1">
    <citation type="journal article" date="2015" name="Genome Announc.">
        <title>Expanding the biotechnology potential of lactobacilli through comparative genomics of 213 strains and associated genera.</title>
        <authorList>
            <person name="Sun Z."/>
            <person name="Harris H.M."/>
            <person name="McCann A."/>
            <person name="Guo C."/>
            <person name="Argimon S."/>
            <person name="Zhang W."/>
            <person name="Yang X."/>
            <person name="Jeffery I.B."/>
            <person name="Cooney J.C."/>
            <person name="Kagawa T.F."/>
            <person name="Liu W."/>
            <person name="Song Y."/>
            <person name="Salvetti E."/>
            <person name="Wrobel A."/>
            <person name="Rasinkangas P."/>
            <person name="Parkhill J."/>
            <person name="Rea M.C."/>
            <person name="O'Sullivan O."/>
            <person name="Ritari J."/>
            <person name="Douillard F.P."/>
            <person name="Paul Ross R."/>
            <person name="Yang R."/>
            <person name="Briner A.E."/>
            <person name="Felis G.E."/>
            <person name="de Vos W.M."/>
            <person name="Barrangou R."/>
            <person name="Klaenhammer T.R."/>
            <person name="Caufield P.W."/>
            <person name="Cui Y."/>
            <person name="Zhang H."/>
            <person name="O'Toole P.W."/>
        </authorList>
    </citation>
    <scope>NUCLEOTIDE SEQUENCE [LARGE SCALE GENOMIC DNA]</scope>
    <source>
        <strain evidence="6 7">DSM 17757</strain>
    </source>
</reference>
<evidence type="ECO:0000256" key="1">
    <source>
        <dbReference type="ARBA" id="ARBA00001974"/>
    </source>
</evidence>
<accession>A0A0R2IVT4</accession>
<proteinExistence type="inferred from homology"/>
<dbReference type="STRING" id="319652.IV80_GL000181"/>
<evidence type="ECO:0000256" key="2">
    <source>
        <dbReference type="ARBA" id="ARBA00009410"/>
    </source>
</evidence>
<dbReference type="PATRIC" id="fig|319652.3.peg.183"/>
<dbReference type="Gene3D" id="3.30.9.10">
    <property type="entry name" value="D-Amino Acid Oxidase, subunit A, domain 2"/>
    <property type="match status" value="1"/>
</dbReference>
<keyword evidence="3" id="KW-0285">Flavoprotein</keyword>
<evidence type="ECO:0000313" key="6">
    <source>
        <dbReference type="EMBL" id="KRN67638.1"/>
    </source>
</evidence>
<comment type="similarity">
    <text evidence="2">Belongs to the DadA oxidoreductase family.</text>
</comment>
<dbReference type="InterPro" id="IPR036188">
    <property type="entry name" value="FAD/NAD-bd_sf"/>
</dbReference>
<dbReference type="RefSeq" id="WP_057748154.1">
    <property type="nucleotide sequence ID" value="NZ_BJVH01000001.1"/>
</dbReference>
<organism evidence="6 7">
    <name type="scientific">Pediococcus cellicola</name>
    <dbReference type="NCBI Taxonomy" id="319652"/>
    <lineage>
        <taxon>Bacteria</taxon>
        <taxon>Bacillati</taxon>
        <taxon>Bacillota</taxon>
        <taxon>Bacilli</taxon>
        <taxon>Lactobacillales</taxon>
        <taxon>Lactobacillaceae</taxon>
        <taxon>Pediococcus</taxon>
    </lineage>
</organism>
<comment type="caution">
    <text evidence="6">The sequence shown here is derived from an EMBL/GenBank/DDBJ whole genome shotgun (WGS) entry which is preliminary data.</text>
</comment>
<keyword evidence="4" id="KW-0560">Oxidoreductase</keyword>